<reference evidence="1 2" key="1">
    <citation type="submission" date="2018-06" db="EMBL/GenBank/DDBJ databases">
        <authorList>
            <consortium name="Pathogen Informatics"/>
            <person name="Doyle S."/>
        </authorList>
    </citation>
    <scope>NUCLEOTIDE SEQUENCE [LARGE SCALE GENOMIC DNA]</scope>
    <source>
        <strain evidence="1 2">NCTC13316</strain>
    </source>
</reference>
<evidence type="ECO:0000313" key="1">
    <source>
        <dbReference type="EMBL" id="STX81574.1"/>
    </source>
</evidence>
<sequence>MIIFSMMISFHDVSWSLQTLTLKTIEFFTLSSDSLAIGHYPVTLCLMDKKDALDRALHEQLKRQAIKEGVKALTNDYETFFRCALKADLYQLTYLPAIVFNGEAVIYGINDIDKAVSLWKAHYA</sequence>
<dbReference type="EMBL" id="UGOD01000006">
    <property type="protein sequence ID" value="STX81574.1"/>
    <property type="molecule type" value="Genomic_DNA"/>
</dbReference>
<keyword evidence="2" id="KW-1185">Reference proteome</keyword>
<name>A0A378KIF7_9GAMM</name>
<dbReference type="AlphaFoldDB" id="A0A378KIF7"/>
<dbReference type="Pfam" id="PF07511">
    <property type="entry name" value="DUF1525"/>
    <property type="match status" value="1"/>
</dbReference>
<proteinExistence type="predicted"/>
<gene>
    <name evidence="1" type="ORF">NCTC13316_03447</name>
</gene>
<organism evidence="1 2">
    <name type="scientific">Legionella busanensis</name>
    <dbReference type="NCBI Taxonomy" id="190655"/>
    <lineage>
        <taxon>Bacteria</taxon>
        <taxon>Pseudomonadati</taxon>
        <taxon>Pseudomonadota</taxon>
        <taxon>Gammaproteobacteria</taxon>
        <taxon>Legionellales</taxon>
        <taxon>Legionellaceae</taxon>
        <taxon>Legionella</taxon>
    </lineage>
</organism>
<dbReference type="Proteomes" id="UP000254794">
    <property type="component" value="Unassembled WGS sequence"/>
</dbReference>
<accession>A0A378KIF7</accession>
<protein>
    <submittedName>
        <fullName evidence="1">Integrating conjugative element protein, PFL_4709 family</fullName>
    </submittedName>
</protein>
<dbReference type="InterPro" id="IPR011090">
    <property type="entry name" value="Integr_conj_element_PFL4709"/>
</dbReference>
<evidence type="ECO:0000313" key="2">
    <source>
        <dbReference type="Proteomes" id="UP000254794"/>
    </source>
</evidence>